<gene>
    <name evidence="2" type="ORF">BN961_03267</name>
</gene>
<dbReference type="EMBL" id="CCAZ020000002">
    <property type="protein sequence ID" value="CEG09835.1"/>
    <property type="molecule type" value="Genomic_DNA"/>
</dbReference>
<evidence type="ECO:0000313" key="3">
    <source>
        <dbReference type="Proteomes" id="UP000035762"/>
    </source>
</evidence>
<keyword evidence="3" id="KW-1185">Reference proteome</keyword>
<feature type="compositionally biased region" description="Basic and acidic residues" evidence="1">
    <location>
        <begin position="64"/>
        <end position="81"/>
    </location>
</feature>
<feature type="region of interest" description="Disordered" evidence="1">
    <location>
        <begin position="55"/>
        <end position="106"/>
    </location>
</feature>
<dbReference type="AlphaFoldDB" id="A0A090MR46"/>
<reference evidence="2 3" key="1">
    <citation type="journal article" date="2014" name="Genome Announc.">
        <title>Genome Sequence of Afipia felis Strain 76713, Isolated in Hospital Water Using an Amoeba Co-Culture Procedure.</title>
        <authorList>
            <person name="Benamar S."/>
            <person name="La Scola B."/>
            <person name="Croce O."/>
        </authorList>
    </citation>
    <scope>NUCLEOTIDE SEQUENCE [LARGE SCALE GENOMIC DNA]</scope>
    <source>
        <strain evidence="2 3">76713</strain>
    </source>
</reference>
<proteinExistence type="predicted"/>
<evidence type="ECO:0000256" key="1">
    <source>
        <dbReference type="SAM" id="MobiDB-lite"/>
    </source>
</evidence>
<comment type="caution">
    <text evidence="2">The sequence shown here is derived from an EMBL/GenBank/DDBJ whole genome shotgun (WGS) entry which is preliminary data.</text>
</comment>
<protein>
    <submittedName>
        <fullName evidence="2">Uncharacterized protein</fullName>
    </submittedName>
</protein>
<evidence type="ECO:0000313" key="2">
    <source>
        <dbReference type="EMBL" id="CEG09835.1"/>
    </source>
</evidence>
<accession>A0A090MR46</accession>
<dbReference type="Proteomes" id="UP000035762">
    <property type="component" value="Unassembled WGS sequence"/>
</dbReference>
<name>A0A090MR46_AFIFE</name>
<organism evidence="2 3">
    <name type="scientific">Afipia felis</name>
    <name type="common">Cat scratch disease bacillus</name>
    <dbReference type="NCBI Taxonomy" id="1035"/>
    <lineage>
        <taxon>Bacteria</taxon>
        <taxon>Pseudomonadati</taxon>
        <taxon>Pseudomonadota</taxon>
        <taxon>Alphaproteobacteria</taxon>
        <taxon>Hyphomicrobiales</taxon>
        <taxon>Nitrobacteraceae</taxon>
        <taxon>Afipia</taxon>
    </lineage>
</organism>
<sequence length="106" mass="11534">MSCSNSGVERAHGRPLLSRWHYAVSKLCHPVVLSESGSAAVEEWLDSTCRSSDLGKCPGHARRKGSEHAGRGMDEHNDGIRKNKPIGMNIQIGAPRKFGKPISDLD</sequence>